<feature type="domain" description="Amidohydrolase-related" evidence="7">
    <location>
        <begin position="55"/>
        <end position="397"/>
    </location>
</feature>
<dbReference type="SUPFAM" id="SSF51338">
    <property type="entry name" value="Composite domain of metallo-dependent hydrolases"/>
    <property type="match status" value="1"/>
</dbReference>
<evidence type="ECO:0000256" key="3">
    <source>
        <dbReference type="ARBA" id="ARBA00022801"/>
    </source>
</evidence>
<dbReference type="GO" id="GO:0006146">
    <property type="term" value="P:adenine catabolic process"/>
    <property type="evidence" value="ECO:0007669"/>
    <property type="project" value="InterPro"/>
</dbReference>
<sequence length="639" mass="71525">MNYKEFKSIKTNILDVFTNEIYPVEITIKNGYIHNIEDIPSDVFEFEKDLDFEGILVPGFIDAHIHIESSLLTPSNFASAVVPFGTTSVVADPHEIANVCGLKGIDFMIEDASKIPFDFYFSAPSCVPATDFETNGAYLDNLAMDKLLSRDEIVALGEVMDFVGVINRNKSIIDKLNIVKKYNKPIDGHAPLLSGENLEKYVNVFEKNNTIDENHNNDVTNHEKSSINEFEDINDVENSVITDYISTDHESVSFEEAIEKKNLGMKIMVRQGSSAKNMNSLFNIKDKISLFSNQDFFGTVSGSDFEEVFKNPIFDFLVSDDKEPNELKEGHLDILVKKAINFGIDIIEAIKMVTINPAKHYNLNSGSITIGKKANFALIDNLKDLNVKKTIIDGKLVASDNKSFIKPKKPTLKNTFILNEKIPEDFNVYIDKIDLKDEKEFKTDIAENNLKNSKTKKNVRVIEVTDGEVITNEYDAFLDVKENIIQENIEEDILKLAVVERYGNNNIANAFIKGFNLKNGAIASSVAHDSHNIIVLGTDSKFMARAVNLIRENQGGLVVVSENIKKILRLPIAGLMSDQDIFTVSKEINEISDIIKNSGSTLEAPLMTLSFMALLVIPKLKLSDKGLFDVDKFSFVDLI</sequence>
<dbReference type="InterPro" id="IPR006679">
    <property type="entry name" value="Adenine_deam"/>
</dbReference>
<dbReference type="EC" id="3.5.4.2" evidence="2 6"/>
<dbReference type="InterPro" id="IPR006680">
    <property type="entry name" value="Amidohydro-rel"/>
</dbReference>
<keyword evidence="4 6" id="KW-0464">Manganese</keyword>
<accession>A0A366MF84</accession>
<comment type="catalytic activity">
    <reaction evidence="5 6">
        <text>adenine + H2O + H(+) = hypoxanthine + NH4(+)</text>
        <dbReference type="Rhea" id="RHEA:23688"/>
        <dbReference type="ChEBI" id="CHEBI:15377"/>
        <dbReference type="ChEBI" id="CHEBI:15378"/>
        <dbReference type="ChEBI" id="CHEBI:16708"/>
        <dbReference type="ChEBI" id="CHEBI:17368"/>
        <dbReference type="ChEBI" id="CHEBI:28938"/>
        <dbReference type="EC" id="3.5.4.2"/>
    </reaction>
</comment>
<dbReference type="Gene3D" id="3.20.20.140">
    <property type="entry name" value="Metal-dependent hydrolases"/>
    <property type="match status" value="2"/>
</dbReference>
<dbReference type="InterPro" id="IPR011059">
    <property type="entry name" value="Metal-dep_hydrolase_composite"/>
</dbReference>
<dbReference type="AlphaFoldDB" id="A0A366MF84"/>
<evidence type="ECO:0000256" key="6">
    <source>
        <dbReference type="HAMAP-Rule" id="MF_01518"/>
    </source>
</evidence>
<gene>
    <name evidence="6 9" type="primary">ade</name>
    <name evidence="9" type="ORF">ALNOE001_04940</name>
</gene>
<protein>
    <recommendedName>
        <fullName evidence="2 6">Adenine deaminase</fullName>
        <shortName evidence="6">Adenase</shortName>
        <shortName evidence="6">Adenine aminase</shortName>
        <ecNumber evidence="2 6">3.5.4.2</ecNumber>
    </recommendedName>
</protein>
<comment type="cofactor">
    <cofactor evidence="6">
        <name>Mn(2+)</name>
        <dbReference type="ChEBI" id="CHEBI:29035"/>
    </cofactor>
</comment>
<evidence type="ECO:0000256" key="4">
    <source>
        <dbReference type="ARBA" id="ARBA00023211"/>
    </source>
</evidence>
<dbReference type="Pfam" id="PF13382">
    <property type="entry name" value="Adenine_deam_C"/>
    <property type="match status" value="1"/>
</dbReference>
<evidence type="ECO:0000313" key="9">
    <source>
        <dbReference type="EMBL" id="RBQ24112.1"/>
    </source>
</evidence>
<dbReference type="HAMAP" id="MF_01518">
    <property type="entry name" value="Adenine_deamin"/>
    <property type="match status" value="1"/>
</dbReference>
<reference evidence="9 10" key="1">
    <citation type="submission" date="2018-06" db="EMBL/GenBank/DDBJ databases">
        <title>Genomic insight into two independent archaeal endosymbiosis events.</title>
        <authorList>
            <person name="Lind A.E."/>
            <person name="Lewis W.H."/>
            <person name="Spang A."/>
            <person name="Guy L."/>
            <person name="Embley M.T."/>
            <person name="Ettema T.J.G."/>
        </authorList>
    </citation>
    <scope>NUCLEOTIDE SEQUENCE [LARGE SCALE GENOMIC DNA]</scope>
    <source>
        <strain evidence="9">NOE</strain>
    </source>
</reference>
<dbReference type="PANTHER" id="PTHR11113">
    <property type="entry name" value="N-ACETYLGLUCOSAMINE-6-PHOSPHATE DEACETYLASE"/>
    <property type="match status" value="1"/>
</dbReference>
<comment type="caution">
    <text evidence="9">The sequence shown here is derived from an EMBL/GenBank/DDBJ whole genome shotgun (WGS) entry which is preliminary data.</text>
</comment>
<evidence type="ECO:0000256" key="5">
    <source>
        <dbReference type="ARBA" id="ARBA00047720"/>
    </source>
</evidence>
<evidence type="ECO:0000259" key="7">
    <source>
        <dbReference type="Pfam" id="PF01979"/>
    </source>
</evidence>
<keyword evidence="3 6" id="KW-0378">Hydrolase</keyword>
<organism evidence="9 10">
    <name type="scientific">Candidatus Methanobinarius endosymbioticus</name>
    <dbReference type="NCBI Taxonomy" id="2006182"/>
    <lineage>
        <taxon>Archaea</taxon>
        <taxon>Methanobacteriati</taxon>
        <taxon>Methanobacteriota</taxon>
        <taxon>Methanomada group</taxon>
        <taxon>Methanobacteria</taxon>
        <taxon>Methanobacteriales</taxon>
        <taxon>Methanobacteriaceae</taxon>
        <taxon>Candidatus Methanobinarius</taxon>
    </lineage>
</organism>
<keyword evidence="10" id="KW-1185">Reference proteome</keyword>
<dbReference type="InterPro" id="IPR026912">
    <property type="entry name" value="Adenine_deam_C"/>
</dbReference>
<dbReference type="EMBL" id="NIZT01000010">
    <property type="protein sequence ID" value="RBQ24112.1"/>
    <property type="molecule type" value="Genomic_DNA"/>
</dbReference>
<feature type="domain" description="Adenine deaminase C-terminal" evidence="8">
    <location>
        <begin position="469"/>
        <end position="633"/>
    </location>
</feature>
<dbReference type="PANTHER" id="PTHR11113:SF2">
    <property type="entry name" value="ADENINE DEAMINASE"/>
    <property type="match status" value="1"/>
</dbReference>
<dbReference type="SUPFAM" id="SSF51556">
    <property type="entry name" value="Metallo-dependent hydrolases"/>
    <property type="match status" value="1"/>
</dbReference>
<proteinExistence type="inferred from homology"/>
<dbReference type="Pfam" id="PF01979">
    <property type="entry name" value="Amidohydro_1"/>
    <property type="match status" value="1"/>
</dbReference>
<dbReference type="Proteomes" id="UP000253099">
    <property type="component" value="Unassembled WGS sequence"/>
</dbReference>
<name>A0A366MF84_9EURY</name>
<dbReference type="InterPro" id="IPR032466">
    <property type="entry name" value="Metal_Hydrolase"/>
</dbReference>
<evidence type="ECO:0000259" key="8">
    <source>
        <dbReference type="Pfam" id="PF13382"/>
    </source>
</evidence>
<evidence type="ECO:0000313" key="10">
    <source>
        <dbReference type="Proteomes" id="UP000253099"/>
    </source>
</evidence>
<comment type="similarity">
    <text evidence="1 6">Belongs to the metallo-dependent hydrolases superfamily. Adenine deaminase family.</text>
</comment>
<evidence type="ECO:0000256" key="2">
    <source>
        <dbReference type="ARBA" id="ARBA00012782"/>
    </source>
</evidence>
<evidence type="ECO:0000256" key="1">
    <source>
        <dbReference type="ARBA" id="ARBA00006773"/>
    </source>
</evidence>
<dbReference type="GO" id="GO:0000034">
    <property type="term" value="F:adenine deaminase activity"/>
    <property type="evidence" value="ECO:0007669"/>
    <property type="project" value="UniProtKB-UniRule"/>
</dbReference>